<dbReference type="CDD" id="cd00920">
    <property type="entry name" value="Cupredoxin"/>
    <property type="match status" value="1"/>
</dbReference>
<evidence type="ECO:0000256" key="2">
    <source>
        <dbReference type="ARBA" id="ARBA00022723"/>
    </source>
</evidence>
<keyword evidence="3" id="KW-0249">Electron transport</keyword>
<dbReference type="InterPro" id="IPR050845">
    <property type="entry name" value="Cu-binding_ET"/>
</dbReference>
<comment type="caution">
    <text evidence="7">The sequence shown here is derived from an EMBL/GenBank/DDBJ whole genome shotgun (WGS) entry which is preliminary data.</text>
</comment>
<sequence>MSEDVVNPSRALWLTIILIVFVVAVFMLTLLLPPSGISSEPIRTQALTTATVEETPQEKGEGAVKIVVLGGEVGATEYGYGFEVGGVVSPGPDVRVRVGVPVTIVFKNVGNLPHTLAITEEKRFDAEPLWGVQLGTPTRPVGPGEERMITFTPNRAGEYYYVCQVPGHIELGMWGKLIAEE</sequence>
<proteinExistence type="predicted"/>
<dbReference type="InterPro" id="IPR008972">
    <property type="entry name" value="Cupredoxin"/>
</dbReference>
<keyword evidence="1" id="KW-0813">Transport</keyword>
<keyword evidence="2" id="KW-0479">Metal-binding</keyword>
<keyword evidence="5" id="KW-0472">Membrane</keyword>
<dbReference type="PANTHER" id="PTHR38439">
    <property type="entry name" value="AURACYANIN-B"/>
    <property type="match status" value="1"/>
</dbReference>
<evidence type="ECO:0000259" key="6">
    <source>
        <dbReference type="Pfam" id="PF00127"/>
    </source>
</evidence>
<evidence type="ECO:0000256" key="4">
    <source>
        <dbReference type="ARBA" id="ARBA00023008"/>
    </source>
</evidence>
<dbReference type="Gene3D" id="2.60.40.420">
    <property type="entry name" value="Cupredoxins - blue copper proteins"/>
    <property type="match status" value="1"/>
</dbReference>
<dbReference type="PROSITE" id="PS00196">
    <property type="entry name" value="COPPER_BLUE"/>
    <property type="match status" value="1"/>
</dbReference>
<dbReference type="AlphaFoldDB" id="A0A832ZX22"/>
<dbReference type="InterPro" id="IPR000923">
    <property type="entry name" value="BlueCu_1"/>
</dbReference>
<keyword evidence="5" id="KW-0812">Transmembrane</keyword>
<evidence type="ECO:0000256" key="5">
    <source>
        <dbReference type="SAM" id="Phobius"/>
    </source>
</evidence>
<dbReference type="PANTHER" id="PTHR38439:SF3">
    <property type="entry name" value="COPPER-RESISTANT CUPROPROTEIN COPI"/>
    <property type="match status" value="1"/>
</dbReference>
<accession>A0A832ZX22</accession>
<dbReference type="EMBL" id="DQVM01000152">
    <property type="protein sequence ID" value="HIQ30432.1"/>
    <property type="molecule type" value="Genomic_DNA"/>
</dbReference>
<organism evidence="7 8">
    <name type="scientific">Caldiarchaeum subterraneum</name>
    <dbReference type="NCBI Taxonomy" id="311458"/>
    <lineage>
        <taxon>Archaea</taxon>
        <taxon>Nitrososphaerota</taxon>
        <taxon>Candidatus Caldarchaeales</taxon>
        <taxon>Candidatus Caldarchaeaceae</taxon>
        <taxon>Candidatus Caldarchaeum</taxon>
    </lineage>
</organism>
<feature type="transmembrane region" description="Helical" evidence="5">
    <location>
        <begin position="12"/>
        <end position="33"/>
    </location>
</feature>
<evidence type="ECO:0000256" key="1">
    <source>
        <dbReference type="ARBA" id="ARBA00022448"/>
    </source>
</evidence>
<dbReference type="SUPFAM" id="SSF49503">
    <property type="entry name" value="Cupredoxins"/>
    <property type="match status" value="1"/>
</dbReference>
<evidence type="ECO:0000313" key="7">
    <source>
        <dbReference type="EMBL" id="HIQ30432.1"/>
    </source>
</evidence>
<protein>
    <recommendedName>
        <fullName evidence="6">Blue (type 1) copper domain-containing protein</fullName>
    </recommendedName>
</protein>
<gene>
    <name evidence="7" type="ORF">EYH45_07735</name>
</gene>
<evidence type="ECO:0000313" key="8">
    <source>
        <dbReference type="Proteomes" id="UP000608579"/>
    </source>
</evidence>
<reference evidence="7" key="1">
    <citation type="journal article" date="2020" name="ISME J.">
        <title>Gammaproteobacteria mediating utilization of methyl-, sulfur- and petroleum organic compounds in deep ocean hydrothermal plumes.</title>
        <authorList>
            <person name="Zhou Z."/>
            <person name="Liu Y."/>
            <person name="Pan J."/>
            <person name="Cron B.R."/>
            <person name="Toner B.M."/>
            <person name="Anantharaman K."/>
            <person name="Breier J.A."/>
            <person name="Dick G.J."/>
            <person name="Li M."/>
        </authorList>
    </citation>
    <scope>NUCLEOTIDE SEQUENCE</scope>
    <source>
        <strain evidence="7">SZUA-1515</strain>
    </source>
</reference>
<dbReference type="GO" id="GO:0009055">
    <property type="term" value="F:electron transfer activity"/>
    <property type="evidence" value="ECO:0007669"/>
    <property type="project" value="InterPro"/>
</dbReference>
<evidence type="ECO:0000256" key="3">
    <source>
        <dbReference type="ARBA" id="ARBA00022982"/>
    </source>
</evidence>
<dbReference type="GO" id="GO:0005507">
    <property type="term" value="F:copper ion binding"/>
    <property type="evidence" value="ECO:0007669"/>
    <property type="project" value="InterPro"/>
</dbReference>
<dbReference type="Proteomes" id="UP000608579">
    <property type="component" value="Unassembled WGS sequence"/>
</dbReference>
<keyword evidence="4" id="KW-0186">Copper</keyword>
<feature type="domain" description="Blue (type 1) copper" evidence="6">
    <location>
        <begin position="96"/>
        <end position="178"/>
    </location>
</feature>
<dbReference type="Pfam" id="PF00127">
    <property type="entry name" value="Copper-bind"/>
    <property type="match status" value="1"/>
</dbReference>
<dbReference type="InterPro" id="IPR028871">
    <property type="entry name" value="BlueCu_1_BS"/>
</dbReference>
<keyword evidence="5" id="KW-1133">Transmembrane helix</keyword>
<name>A0A832ZX22_CALS0</name>